<dbReference type="Proteomes" id="UP000308600">
    <property type="component" value="Unassembled WGS sequence"/>
</dbReference>
<gene>
    <name evidence="1" type="ORF">BDN72DRAFT_232841</name>
</gene>
<protein>
    <submittedName>
        <fullName evidence="1">Uncharacterized protein</fullName>
    </submittedName>
</protein>
<name>A0ACD3BEX7_9AGAR</name>
<sequence length="335" mass="37009">MSPDNSNGLNSHLKKAELQECEPNRRRGSGLLSQLPPIHTSLDQFVPIQSMTIVPRPFPPPLLAGVPLEYICDQLRGLAPRYWGKPETSDCTLIVPIPQHQRGPTHPSTSPLSPTIAGSGQSSGLGRRATEPSLHYVPEMTLKLHMDYLSAHSSYLRGLFGGASPLDLLNGSHNPSLGGVPDTRKGRFTVPPDRFPRILPSSPNHPIIYLPVPDPSSFQLLIHWMYFGDNKFIDDCLKQGLIQWEGIARNVEYLGMSKEIKIFLGHFYRCWLQPSDFSDQESDGDASDSDEVPDRTAVASPGPVTIDKDSHEPSRGRTRTTRPLSMQRAPRSGSP</sequence>
<evidence type="ECO:0000313" key="2">
    <source>
        <dbReference type="Proteomes" id="UP000308600"/>
    </source>
</evidence>
<accession>A0ACD3BEX7</accession>
<evidence type="ECO:0000313" key="1">
    <source>
        <dbReference type="EMBL" id="TFK76371.1"/>
    </source>
</evidence>
<keyword evidence="2" id="KW-1185">Reference proteome</keyword>
<dbReference type="EMBL" id="ML208260">
    <property type="protein sequence ID" value="TFK76371.1"/>
    <property type="molecule type" value="Genomic_DNA"/>
</dbReference>
<organism evidence="1 2">
    <name type="scientific">Pluteus cervinus</name>
    <dbReference type="NCBI Taxonomy" id="181527"/>
    <lineage>
        <taxon>Eukaryota</taxon>
        <taxon>Fungi</taxon>
        <taxon>Dikarya</taxon>
        <taxon>Basidiomycota</taxon>
        <taxon>Agaricomycotina</taxon>
        <taxon>Agaricomycetes</taxon>
        <taxon>Agaricomycetidae</taxon>
        <taxon>Agaricales</taxon>
        <taxon>Pluteineae</taxon>
        <taxon>Pluteaceae</taxon>
        <taxon>Pluteus</taxon>
    </lineage>
</organism>
<proteinExistence type="predicted"/>
<reference evidence="1 2" key="1">
    <citation type="journal article" date="2019" name="Nat. Ecol. Evol.">
        <title>Megaphylogeny resolves global patterns of mushroom evolution.</title>
        <authorList>
            <person name="Varga T."/>
            <person name="Krizsan K."/>
            <person name="Foldi C."/>
            <person name="Dima B."/>
            <person name="Sanchez-Garcia M."/>
            <person name="Sanchez-Ramirez S."/>
            <person name="Szollosi G.J."/>
            <person name="Szarkandi J.G."/>
            <person name="Papp V."/>
            <person name="Albert L."/>
            <person name="Andreopoulos W."/>
            <person name="Angelini C."/>
            <person name="Antonin V."/>
            <person name="Barry K.W."/>
            <person name="Bougher N.L."/>
            <person name="Buchanan P."/>
            <person name="Buyck B."/>
            <person name="Bense V."/>
            <person name="Catcheside P."/>
            <person name="Chovatia M."/>
            <person name="Cooper J."/>
            <person name="Damon W."/>
            <person name="Desjardin D."/>
            <person name="Finy P."/>
            <person name="Geml J."/>
            <person name="Haridas S."/>
            <person name="Hughes K."/>
            <person name="Justo A."/>
            <person name="Karasinski D."/>
            <person name="Kautmanova I."/>
            <person name="Kiss B."/>
            <person name="Kocsube S."/>
            <person name="Kotiranta H."/>
            <person name="LaButti K.M."/>
            <person name="Lechner B.E."/>
            <person name="Liimatainen K."/>
            <person name="Lipzen A."/>
            <person name="Lukacs Z."/>
            <person name="Mihaltcheva S."/>
            <person name="Morgado L.N."/>
            <person name="Niskanen T."/>
            <person name="Noordeloos M.E."/>
            <person name="Ohm R.A."/>
            <person name="Ortiz-Santana B."/>
            <person name="Ovrebo C."/>
            <person name="Racz N."/>
            <person name="Riley R."/>
            <person name="Savchenko A."/>
            <person name="Shiryaev A."/>
            <person name="Soop K."/>
            <person name="Spirin V."/>
            <person name="Szebenyi C."/>
            <person name="Tomsovsky M."/>
            <person name="Tulloss R.E."/>
            <person name="Uehling J."/>
            <person name="Grigoriev I.V."/>
            <person name="Vagvolgyi C."/>
            <person name="Papp T."/>
            <person name="Martin F.M."/>
            <person name="Miettinen O."/>
            <person name="Hibbett D.S."/>
            <person name="Nagy L.G."/>
        </authorList>
    </citation>
    <scope>NUCLEOTIDE SEQUENCE [LARGE SCALE GENOMIC DNA]</scope>
    <source>
        <strain evidence="1 2">NL-1719</strain>
    </source>
</reference>